<dbReference type="EMBL" id="UYYF01000332">
    <property type="protein sequence ID" value="VDM97739.1"/>
    <property type="molecule type" value="Genomic_DNA"/>
</dbReference>
<evidence type="ECO:0000256" key="1">
    <source>
        <dbReference type="SAM" id="Phobius"/>
    </source>
</evidence>
<feature type="transmembrane region" description="Helical" evidence="1">
    <location>
        <begin position="54"/>
        <end position="71"/>
    </location>
</feature>
<dbReference type="OrthoDB" id="5777816at2759"/>
<protein>
    <submittedName>
        <fullName evidence="4">EGF-like domain-containing protein</fullName>
    </submittedName>
</protein>
<organism evidence="4">
    <name type="scientific">Thelazia callipaeda</name>
    <name type="common">Oriental eyeworm</name>
    <name type="synonym">Parasitic nematode</name>
    <dbReference type="NCBI Taxonomy" id="103827"/>
    <lineage>
        <taxon>Eukaryota</taxon>
        <taxon>Metazoa</taxon>
        <taxon>Ecdysozoa</taxon>
        <taxon>Nematoda</taxon>
        <taxon>Chromadorea</taxon>
        <taxon>Rhabditida</taxon>
        <taxon>Spirurina</taxon>
        <taxon>Spiruromorpha</taxon>
        <taxon>Thelazioidea</taxon>
        <taxon>Thelaziidae</taxon>
        <taxon>Thelazia</taxon>
    </lineage>
</organism>
<evidence type="ECO:0000313" key="4">
    <source>
        <dbReference type="WBParaSite" id="TCLT_0000200701-mRNA-1"/>
    </source>
</evidence>
<keyword evidence="1" id="KW-0472">Membrane</keyword>
<evidence type="ECO:0000313" key="2">
    <source>
        <dbReference type="EMBL" id="VDM97739.1"/>
    </source>
</evidence>
<evidence type="ECO:0000313" key="3">
    <source>
        <dbReference type="Proteomes" id="UP000276776"/>
    </source>
</evidence>
<dbReference type="AlphaFoldDB" id="A0A0N5CP74"/>
<name>A0A0N5CP74_THECL</name>
<dbReference type="Gene3D" id="2.10.25.10">
    <property type="entry name" value="Laminin"/>
    <property type="match status" value="1"/>
</dbReference>
<keyword evidence="1" id="KW-0812">Transmembrane</keyword>
<dbReference type="WBParaSite" id="TCLT_0000200701-mRNA-1">
    <property type="protein sequence ID" value="TCLT_0000200701-mRNA-1"/>
    <property type="gene ID" value="TCLT_0000200701"/>
</dbReference>
<reference evidence="4" key="1">
    <citation type="submission" date="2017-02" db="UniProtKB">
        <authorList>
            <consortium name="WormBaseParasite"/>
        </authorList>
    </citation>
    <scope>IDENTIFICATION</scope>
</reference>
<reference evidence="2 3" key="2">
    <citation type="submission" date="2018-11" db="EMBL/GenBank/DDBJ databases">
        <authorList>
            <consortium name="Pathogen Informatics"/>
        </authorList>
    </citation>
    <scope>NUCLEOTIDE SEQUENCE [LARGE SCALE GENOMIC DNA]</scope>
</reference>
<dbReference type="Proteomes" id="UP000276776">
    <property type="component" value="Unassembled WGS sequence"/>
</dbReference>
<keyword evidence="1" id="KW-1133">Transmembrane helix</keyword>
<accession>A0A0N5CP74</accession>
<keyword evidence="3" id="KW-1185">Reference proteome</keyword>
<gene>
    <name evidence="2" type="ORF">TCLT_LOCUS2008</name>
</gene>
<sequence length="137" mass="15366">MNPCLHGGCSIANFPQAPSLKYLKCSCVLQYTGEYCTELVEGAVAREIFRFSPFIAHICSTLCIFVIFFCCKKTASQKKIISLENVAPRPPDLPDNLKSLYPAAMLPAFKNEDYIGEMELNVHTIAQCLEKLRNEKL</sequence>
<proteinExistence type="predicted"/>